<dbReference type="SUPFAM" id="SSF55781">
    <property type="entry name" value="GAF domain-like"/>
    <property type="match status" value="1"/>
</dbReference>
<evidence type="ECO:0000313" key="9">
    <source>
        <dbReference type="Proteomes" id="UP000435177"/>
    </source>
</evidence>
<dbReference type="InterPro" id="IPR029016">
    <property type="entry name" value="GAF-like_dom_sf"/>
</dbReference>
<evidence type="ECO:0000259" key="5">
    <source>
        <dbReference type="PROSITE" id="PS51078"/>
    </source>
</evidence>
<evidence type="ECO:0000256" key="3">
    <source>
        <dbReference type="ARBA" id="ARBA00023163"/>
    </source>
</evidence>
<dbReference type="EMBL" id="WOAA01000003">
    <property type="protein sequence ID" value="MUG65683.1"/>
    <property type="molecule type" value="Genomic_DNA"/>
</dbReference>
<dbReference type="RefSeq" id="WP_095263876.1">
    <property type="nucleotide sequence ID" value="NZ_NPBY01000013.1"/>
</dbReference>
<evidence type="ECO:0000259" key="4">
    <source>
        <dbReference type="PROSITE" id="PS51077"/>
    </source>
</evidence>
<dbReference type="Gene3D" id="3.30.450.40">
    <property type="match status" value="1"/>
</dbReference>
<evidence type="ECO:0000313" key="7">
    <source>
        <dbReference type="EMBL" id="PAD79280.1"/>
    </source>
</evidence>
<proteinExistence type="predicted"/>
<dbReference type="SMART" id="SM00346">
    <property type="entry name" value="HTH_ICLR"/>
    <property type="match status" value="1"/>
</dbReference>
<evidence type="ECO:0000313" key="8">
    <source>
        <dbReference type="Proteomes" id="UP000215596"/>
    </source>
</evidence>
<evidence type="ECO:0000256" key="1">
    <source>
        <dbReference type="ARBA" id="ARBA00023015"/>
    </source>
</evidence>
<dbReference type="AlphaFoldDB" id="A0A268F1N4"/>
<dbReference type="Proteomes" id="UP000215596">
    <property type="component" value="Unassembled WGS sequence"/>
</dbReference>
<dbReference type="Pfam" id="PF09339">
    <property type="entry name" value="HTH_IclR"/>
    <property type="match status" value="1"/>
</dbReference>
<feature type="domain" description="IclR-ED" evidence="5">
    <location>
        <begin position="66"/>
        <end position="248"/>
    </location>
</feature>
<reference evidence="6 9" key="2">
    <citation type="submission" date="2019-11" db="EMBL/GenBank/DDBJ databases">
        <title>Draft genome sequences of five Paenibacillus species of dairy origin.</title>
        <authorList>
            <person name="Olajide A.M."/>
            <person name="Chen S."/>
            <person name="Lapointe G."/>
        </authorList>
    </citation>
    <scope>NUCLEOTIDE SEQUENCE [LARGE SCALE GENOMIC DNA]</scope>
    <source>
        <strain evidence="6 9">3CS1</strain>
    </source>
</reference>
<dbReference type="Proteomes" id="UP000435177">
    <property type="component" value="Unassembled WGS sequence"/>
</dbReference>
<dbReference type="SUPFAM" id="SSF46785">
    <property type="entry name" value="Winged helix' DNA-binding domain"/>
    <property type="match status" value="1"/>
</dbReference>
<dbReference type="InterPro" id="IPR005471">
    <property type="entry name" value="Tscrpt_reg_IclR_N"/>
</dbReference>
<accession>A0A268F1N4</accession>
<dbReference type="InterPro" id="IPR050707">
    <property type="entry name" value="HTH_MetabolicPath_Reg"/>
</dbReference>
<dbReference type="PANTHER" id="PTHR30136">
    <property type="entry name" value="HELIX-TURN-HELIX TRANSCRIPTIONAL REGULATOR, ICLR FAMILY"/>
    <property type="match status" value="1"/>
</dbReference>
<dbReference type="InterPro" id="IPR036390">
    <property type="entry name" value="WH_DNA-bd_sf"/>
</dbReference>
<dbReference type="Pfam" id="PF01614">
    <property type="entry name" value="IclR_C"/>
    <property type="match status" value="1"/>
</dbReference>
<evidence type="ECO:0000256" key="2">
    <source>
        <dbReference type="ARBA" id="ARBA00023125"/>
    </source>
</evidence>
<dbReference type="PROSITE" id="PS51077">
    <property type="entry name" value="HTH_ICLR"/>
    <property type="match status" value="1"/>
</dbReference>
<dbReference type="InterPro" id="IPR014757">
    <property type="entry name" value="Tscrpt_reg_IclR_C"/>
</dbReference>
<evidence type="ECO:0000313" key="6">
    <source>
        <dbReference type="EMBL" id="MUG65683.1"/>
    </source>
</evidence>
<comment type="caution">
    <text evidence="7">The sequence shown here is derived from an EMBL/GenBank/DDBJ whole genome shotgun (WGS) entry which is preliminary data.</text>
</comment>
<reference evidence="7 8" key="1">
    <citation type="submission" date="2017-07" db="EMBL/GenBank/DDBJ databases">
        <title>Isolation and whole genome analysis of endospore-forming bacteria from heroin.</title>
        <authorList>
            <person name="Kalinowski J."/>
            <person name="Ahrens B."/>
            <person name="Al-Dilaimi A."/>
            <person name="Winkler A."/>
            <person name="Wibberg D."/>
            <person name="Schleenbecker U."/>
            <person name="Ruckert C."/>
            <person name="Wolfel R."/>
            <person name="Grass G."/>
        </authorList>
    </citation>
    <scope>NUCLEOTIDE SEQUENCE [LARGE SCALE GENOMIC DNA]</scope>
    <source>
        <strain evidence="7 8">7537-G1</strain>
    </source>
</reference>
<sequence length="256" mass="29118">MQNKNKTLVKSMDLLQLFITHPALSLNDMVKLSGMPKTSVHRMLMSLEEMGFLARHEDGQYSLGLSFLQFGQLVADRLDIRQVALPIMQELRDDVGEAVNLIMKDGREAIYVEKVDTNHPVRLYTKIGRRSPLYAGDSRIILAFLPDQEREQYLRETELTPRGLGTITDKDKLRRILQKSREDGYTISRSELENDTAALAAPIFDHRGRVYAGLSVAGPDDRFQDERLPELSVKVVRAAEEISRKLGWEPSSRIPL</sequence>
<name>A0A268F1N4_9BACL</name>
<feature type="domain" description="HTH iclR-type" evidence="4">
    <location>
        <begin position="5"/>
        <end position="65"/>
    </location>
</feature>
<dbReference type="Gene3D" id="1.10.10.10">
    <property type="entry name" value="Winged helix-like DNA-binding domain superfamily/Winged helix DNA-binding domain"/>
    <property type="match status" value="1"/>
</dbReference>
<keyword evidence="3" id="KW-0804">Transcription</keyword>
<gene>
    <name evidence="7" type="ORF">CHH67_04935</name>
    <name evidence="6" type="ORF">GNP94_06625</name>
</gene>
<dbReference type="PANTHER" id="PTHR30136:SF24">
    <property type="entry name" value="HTH-TYPE TRANSCRIPTIONAL REPRESSOR ALLR"/>
    <property type="match status" value="1"/>
</dbReference>
<dbReference type="PROSITE" id="PS51078">
    <property type="entry name" value="ICLR_ED"/>
    <property type="match status" value="1"/>
</dbReference>
<keyword evidence="9" id="KW-1185">Reference proteome</keyword>
<keyword evidence="1" id="KW-0805">Transcription regulation</keyword>
<dbReference type="GO" id="GO:0045892">
    <property type="term" value="P:negative regulation of DNA-templated transcription"/>
    <property type="evidence" value="ECO:0007669"/>
    <property type="project" value="TreeGrafter"/>
</dbReference>
<dbReference type="GO" id="GO:0003700">
    <property type="term" value="F:DNA-binding transcription factor activity"/>
    <property type="evidence" value="ECO:0007669"/>
    <property type="project" value="TreeGrafter"/>
</dbReference>
<dbReference type="EMBL" id="NPBY01000013">
    <property type="protein sequence ID" value="PAD79280.1"/>
    <property type="molecule type" value="Genomic_DNA"/>
</dbReference>
<keyword evidence="2" id="KW-0238">DNA-binding</keyword>
<organism evidence="7 8">
    <name type="scientific">Paenibacillus campinasensis</name>
    <dbReference type="NCBI Taxonomy" id="66347"/>
    <lineage>
        <taxon>Bacteria</taxon>
        <taxon>Bacillati</taxon>
        <taxon>Bacillota</taxon>
        <taxon>Bacilli</taxon>
        <taxon>Bacillales</taxon>
        <taxon>Paenibacillaceae</taxon>
        <taxon>Paenibacillus</taxon>
    </lineage>
</organism>
<dbReference type="OrthoDB" id="9791752at2"/>
<protein>
    <submittedName>
        <fullName evidence="6">Helix-turn-helix domain-containing protein</fullName>
    </submittedName>
    <submittedName>
        <fullName evidence="7">IclR family transcriptional regulator</fullName>
    </submittedName>
</protein>
<dbReference type="InterPro" id="IPR036388">
    <property type="entry name" value="WH-like_DNA-bd_sf"/>
</dbReference>
<dbReference type="GO" id="GO:0003677">
    <property type="term" value="F:DNA binding"/>
    <property type="evidence" value="ECO:0007669"/>
    <property type="project" value="UniProtKB-KW"/>
</dbReference>